<dbReference type="EC" id="4.2.1.1" evidence="5"/>
<comment type="similarity">
    <text evidence="1 5">Belongs to the beta-class carbonic anhydrase family.</text>
</comment>
<dbReference type="GO" id="GO:0004089">
    <property type="term" value="F:carbonate dehydratase activity"/>
    <property type="evidence" value="ECO:0007669"/>
    <property type="project" value="UniProtKB-UniRule"/>
</dbReference>
<accession>A0AAD7JSP5</accession>
<comment type="caution">
    <text evidence="6">The sequence shown here is derived from an EMBL/GenBank/DDBJ whole genome shotgun (WGS) entry which is preliminary data.</text>
</comment>
<dbReference type="Proteomes" id="UP001215280">
    <property type="component" value="Unassembled WGS sequence"/>
</dbReference>
<evidence type="ECO:0000313" key="7">
    <source>
        <dbReference type="Proteomes" id="UP001215280"/>
    </source>
</evidence>
<dbReference type="Gene3D" id="3.40.1050.10">
    <property type="entry name" value="Carbonic anhydrase"/>
    <property type="match status" value="1"/>
</dbReference>
<dbReference type="Pfam" id="PF00484">
    <property type="entry name" value="Pro_CA"/>
    <property type="match status" value="1"/>
</dbReference>
<dbReference type="AlphaFoldDB" id="A0AAD7JSP5"/>
<keyword evidence="2 4" id="KW-0479">Metal-binding</keyword>
<dbReference type="SUPFAM" id="SSF53056">
    <property type="entry name" value="beta-carbonic anhydrase, cab"/>
    <property type="match status" value="1"/>
</dbReference>
<proteinExistence type="inferred from homology"/>
<dbReference type="CDD" id="cd03379">
    <property type="entry name" value="beta_CA_cladeD"/>
    <property type="match status" value="1"/>
</dbReference>
<keyword evidence="7" id="KW-1185">Reference proteome</keyword>
<dbReference type="EMBL" id="JARJLG010000023">
    <property type="protein sequence ID" value="KAJ7770914.1"/>
    <property type="molecule type" value="Genomic_DNA"/>
</dbReference>
<dbReference type="PANTHER" id="PTHR43175:SF3">
    <property type="entry name" value="CARBON DISULFIDE HYDROLASE"/>
    <property type="match status" value="1"/>
</dbReference>
<evidence type="ECO:0000256" key="2">
    <source>
        <dbReference type="ARBA" id="ARBA00022723"/>
    </source>
</evidence>
<name>A0AAD7JSP5_9AGAR</name>
<comment type="catalytic activity">
    <reaction evidence="5">
        <text>hydrogencarbonate + H(+) = CO2 + H2O</text>
        <dbReference type="Rhea" id="RHEA:10748"/>
        <dbReference type="ChEBI" id="CHEBI:15377"/>
        <dbReference type="ChEBI" id="CHEBI:15378"/>
        <dbReference type="ChEBI" id="CHEBI:16526"/>
        <dbReference type="ChEBI" id="CHEBI:17544"/>
        <dbReference type="EC" id="4.2.1.1"/>
    </reaction>
</comment>
<keyword evidence="3 4" id="KW-0862">Zinc</keyword>
<feature type="binding site" evidence="4">
    <location>
        <position position="129"/>
    </location>
    <ligand>
        <name>Zn(2+)</name>
        <dbReference type="ChEBI" id="CHEBI:29105"/>
    </ligand>
</feature>
<dbReference type="PANTHER" id="PTHR43175">
    <property type="entry name" value="CARBONIC ANHYDRASE"/>
    <property type="match status" value="1"/>
</dbReference>
<reference evidence="6" key="1">
    <citation type="submission" date="2023-03" db="EMBL/GenBank/DDBJ databases">
        <title>Massive genome expansion in bonnet fungi (Mycena s.s.) driven by repeated elements and novel gene families across ecological guilds.</title>
        <authorList>
            <consortium name="Lawrence Berkeley National Laboratory"/>
            <person name="Harder C.B."/>
            <person name="Miyauchi S."/>
            <person name="Viragh M."/>
            <person name="Kuo A."/>
            <person name="Thoen E."/>
            <person name="Andreopoulos B."/>
            <person name="Lu D."/>
            <person name="Skrede I."/>
            <person name="Drula E."/>
            <person name="Henrissat B."/>
            <person name="Morin E."/>
            <person name="Kohler A."/>
            <person name="Barry K."/>
            <person name="LaButti K."/>
            <person name="Morin E."/>
            <person name="Salamov A."/>
            <person name="Lipzen A."/>
            <person name="Mereny Z."/>
            <person name="Hegedus B."/>
            <person name="Baldrian P."/>
            <person name="Stursova M."/>
            <person name="Weitz H."/>
            <person name="Taylor A."/>
            <person name="Grigoriev I.V."/>
            <person name="Nagy L.G."/>
            <person name="Martin F."/>
            <person name="Kauserud H."/>
        </authorList>
    </citation>
    <scope>NUCLEOTIDE SEQUENCE</scope>
    <source>
        <strain evidence="6">CBHHK188m</strain>
    </source>
</reference>
<organism evidence="6 7">
    <name type="scientific">Mycena maculata</name>
    <dbReference type="NCBI Taxonomy" id="230809"/>
    <lineage>
        <taxon>Eukaryota</taxon>
        <taxon>Fungi</taxon>
        <taxon>Dikarya</taxon>
        <taxon>Basidiomycota</taxon>
        <taxon>Agaricomycotina</taxon>
        <taxon>Agaricomycetes</taxon>
        <taxon>Agaricomycetidae</taxon>
        <taxon>Agaricales</taxon>
        <taxon>Marasmiineae</taxon>
        <taxon>Mycenaceae</taxon>
        <taxon>Mycena</taxon>
    </lineage>
</organism>
<dbReference type="InterPro" id="IPR036874">
    <property type="entry name" value="Carbonic_anhydrase_sf"/>
</dbReference>
<dbReference type="GO" id="GO:0008270">
    <property type="term" value="F:zinc ion binding"/>
    <property type="evidence" value="ECO:0007669"/>
    <property type="project" value="UniProtKB-UniRule"/>
</dbReference>
<comment type="cofactor">
    <cofactor evidence="4">
        <name>Zn(2+)</name>
        <dbReference type="ChEBI" id="CHEBI:29105"/>
    </cofactor>
    <text evidence="4">Binds 1 zinc ion per subunit.</text>
</comment>
<feature type="binding site" evidence="4">
    <location>
        <position position="132"/>
    </location>
    <ligand>
        <name>Zn(2+)</name>
        <dbReference type="ChEBI" id="CHEBI:29105"/>
    </ligand>
</feature>
<evidence type="ECO:0000256" key="1">
    <source>
        <dbReference type="ARBA" id="ARBA00006217"/>
    </source>
</evidence>
<evidence type="ECO:0000313" key="6">
    <source>
        <dbReference type="EMBL" id="KAJ7770914.1"/>
    </source>
</evidence>
<protein>
    <recommendedName>
        <fullName evidence="5">Carbonic anhydrase</fullName>
        <ecNumber evidence="5">4.2.1.1</ecNumber>
    </recommendedName>
    <alternativeName>
        <fullName evidence="5">Carbonate dehydratase</fullName>
    </alternativeName>
</protein>
<feature type="binding site" evidence="4">
    <location>
        <position position="79"/>
    </location>
    <ligand>
        <name>Zn(2+)</name>
        <dbReference type="ChEBI" id="CHEBI:29105"/>
    </ligand>
</feature>
<sequence>MLLNAISKTRPCCSVSLKPNTRATLFNAARRKQDLEKAEELAARPSALPPKKRLAIITWCDRPITVRPRAISDTSFSMDARINPFKQLGFSEGDAHIIRNAGGMARDAIRSLVISQRLLGTREIAVYHHTGCGMITFRGSELKRLVKWANPDNSSLAKQIDAIDFLEFNDLEQSVKDDVKFLKDSPLILKETKITGWIHDIETGEATRVI</sequence>
<evidence type="ECO:0000256" key="3">
    <source>
        <dbReference type="ARBA" id="ARBA00022833"/>
    </source>
</evidence>
<keyword evidence="5" id="KW-0456">Lyase</keyword>
<gene>
    <name evidence="6" type="ORF">DFH07DRAFT_1057966</name>
</gene>
<evidence type="ECO:0000256" key="4">
    <source>
        <dbReference type="PIRSR" id="PIRSR601765-1"/>
    </source>
</evidence>
<dbReference type="SMART" id="SM00947">
    <property type="entry name" value="Pro_CA"/>
    <property type="match status" value="1"/>
</dbReference>
<dbReference type="InterPro" id="IPR001765">
    <property type="entry name" value="Carbonic_anhydrase"/>
</dbReference>
<evidence type="ECO:0000256" key="5">
    <source>
        <dbReference type="RuleBase" id="RU003956"/>
    </source>
</evidence>
<comment type="function">
    <text evidence="5">Reversible hydration of carbon dioxide.</text>
</comment>